<organism evidence="2 3">
    <name type="scientific">Pantoea allii</name>
    <dbReference type="NCBI Taxonomy" id="574096"/>
    <lineage>
        <taxon>Bacteria</taxon>
        <taxon>Pseudomonadati</taxon>
        <taxon>Pseudomonadota</taxon>
        <taxon>Gammaproteobacteria</taxon>
        <taxon>Enterobacterales</taxon>
        <taxon>Erwiniaceae</taxon>
        <taxon>Pantoea</taxon>
    </lineage>
</organism>
<dbReference type="Proteomes" id="UP000245981">
    <property type="component" value="Unassembled WGS sequence"/>
</dbReference>
<comment type="caution">
    <text evidence="2">The sequence shown here is derived from an EMBL/GenBank/DDBJ whole genome shotgun (WGS) entry which is preliminary data.</text>
</comment>
<keyword evidence="4" id="KW-1185">Reference proteome</keyword>
<reference evidence="2 3" key="1">
    <citation type="submission" date="2018-05" db="EMBL/GenBank/DDBJ databases">
        <title>Genomic Encyclopedia of Type Strains, Phase IV (KMG-V): Genome sequencing to study the core and pangenomes of soil and plant-associated prokaryotes.</title>
        <authorList>
            <person name="Whitman W."/>
        </authorList>
    </citation>
    <scope>NUCLEOTIDE SEQUENCE [LARGE SCALE GENOMIC DNA]</scope>
    <source>
        <strain evidence="2 3">PNA 200-10</strain>
    </source>
</reference>
<dbReference type="RefSeq" id="WP_096010827.1">
    <property type="nucleotide sequence ID" value="NZ_CP125958.1"/>
</dbReference>
<evidence type="ECO:0000313" key="1">
    <source>
        <dbReference type="EMBL" id="MBW1258429.1"/>
    </source>
</evidence>
<dbReference type="OrthoDB" id="6540817at2"/>
<evidence type="ECO:0000313" key="4">
    <source>
        <dbReference type="Proteomes" id="UP001197236"/>
    </source>
</evidence>
<accession>A0A2V2BFZ3</accession>
<gene>
    <name evidence="2" type="ORF">C7431_105183</name>
    <name evidence="1" type="ORF">KYI95_14705</name>
</gene>
<proteinExistence type="predicted"/>
<dbReference type="AlphaFoldDB" id="A0A2V2BFZ3"/>
<evidence type="ECO:0000313" key="3">
    <source>
        <dbReference type="Proteomes" id="UP000245981"/>
    </source>
</evidence>
<protein>
    <submittedName>
        <fullName evidence="2">Uncharacterized protein</fullName>
    </submittedName>
</protein>
<evidence type="ECO:0000313" key="2">
    <source>
        <dbReference type="EMBL" id="PWK96852.1"/>
    </source>
</evidence>
<reference evidence="1 4" key="2">
    <citation type="submission" date="2021-07" db="EMBL/GenBank/DDBJ databases">
        <title>A novel phosphonate cluster across the Pantoea species complex is important for pathogenicity in onion.</title>
        <authorList>
            <person name="Zhao M."/>
            <person name="Stice S."/>
            <person name="Shin G.Y."/>
            <person name="Coutinho T."/>
            <person name="Gitaitis R."/>
            <person name="Kvitko B."/>
            <person name="Dutta B."/>
        </authorList>
    </citation>
    <scope>NUCLEOTIDE SEQUENCE [LARGE SCALE GENOMIC DNA]</scope>
    <source>
        <strain evidence="1 4">BD 382</strain>
    </source>
</reference>
<dbReference type="EMBL" id="QGHF01000005">
    <property type="protein sequence ID" value="PWK96852.1"/>
    <property type="molecule type" value="Genomic_DNA"/>
</dbReference>
<dbReference type="Proteomes" id="UP001197236">
    <property type="component" value="Unassembled WGS sequence"/>
</dbReference>
<sequence>MRFLALIPHRHRWTDINITRQGAVSPSGRHYYSTYISARCTHCDDVIHRVYYRDISDEQARRWLG</sequence>
<dbReference type="EMBL" id="JAHVXZ010000007">
    <property type="protein sequence ID" value="MBW1258429.1"/>
    <property type="molecule type" value="Genomic_DNA"/>
</dbReference>
<name>A0A2V2BFZ3_9GAMM</name>
<dbReference type="GeneID" id="99736301"/>